<protein>
    <submittedName>
        <fullName evidence="2">Uncharacterized protein</fullName>
    </submittedName>
</protein>
<accession>A0A379B0U8</accession>
<name>A0A379B0U8_9BURK</name>
<dbReference type="STRING" id="1122619.GCA_000373745_01654"/>
<organism evidence="2 3">
    <name type="scientific">Oligella ureolytica</name>
    <dbReference type="NCBI Taxonomy" id="90244"/>
    <lineage>
        <taxon>Bacteria</taxon>
        <taxon>Pseudomonadati</taxon>
        <taxon>Pseudomonadota</taxon>
        <taxon>Betaproteobacteria</taxon>
        <taxon>Burkholderiales</taxon>
        <taxon>Alcaligenaceae</taxon>
        <taxon>Oligella</taxon>
    </lineage>
</organism>
<evidence type="ECO:0000313" key="3">
    <source>
        <dbReference type="Proteomes" id="UP000254603"/>
    </source>
</evidence>
<reference evidence="2 3" key="1">
    <citation type="submission" date="2018-06" db="EMBL/GenBank/DDBJ databases">
        <authorList>
            <consortium name="Pathogen Informatics"/>
            <person name="Doyle S."/>
        </authorList>
    </citation>
    <scope>NUCLEOTIDE SEQUENCE [LARGE SCALE GENOMIC DNA]</scope>
    <source>
        <strain evidence="2 3">NCTC11997</strain>
    </source>
</reference>
<evidence type="ECO:0000313" key="1">
    <source>
        <dbReference type="EMBL" id="QPT38929.1"/>
    </source>
</evidence>
<proteinExistence type="predicted"/>
<dbReference type="EMBL" id="CP065724">
    <property type="protein sequence ID" value="QPT38929.1"/>
    <property type="molecule type" value="Genomic_DNA"/>
</dbReference>
<reference evidence="1 4" key="2">
    <citation type="submission" date="2020-12" db="EMBL/GenBank/DDBJ databases">
        <title>FDA dAtabase for Regulatory Grade micrObial Sequences (FDA-ARGOS): Supporting development and validation of Infectious Disease Dx tests.</title>
        <authorList>
            <person name="Sproer C."/>
            <person name="Gronow S."/>
            <person name="Severitt S."/>
            <person name="Schroder I."/>
            <person name="Tallon L."/>
            <person name="Sadzewicz L."/>
            <person name="Zhao X."/>
            <person name="Boylan J."/>
            <person name="Ott S."/>
            <person name="Bowen H."/>
            <person name="Vavikolanu K."/>
            <person name="Mehta A."/>
            <person name="Aluvathingal J."/>
            <person name="Nadendla S."/>
            <person name="Lowell S."/>
            <person name="Myers T."/>
            <person name="Yan Y."/>
            <person name="Sichtig H."/>
        </authorList>
    </citation>
    <scope>NUCLEOTIDE SEQUENCE [LARGE SCALE GENOMIC DNA]</scope>
    <source>
        <strain evidence="1 4">FDAARGOS_872</strain>
        <plasmid evidence="1 4">unnamed</plasmid>
    </source>
</reference>
<dbReference type="Proteomes" id="UP000254603">
    <property type="component" value="Unassembled WGS sequence"/>
</dbReference>
<geneLocation type="plasmid" evidence="1 4">
    <name>unnamed</name>
</geneLocation>
<dbReference type="AlphaFoldDB" id="A0A379B0U8"/>
<evidence type="ECO:0000313" key="4">
    <source>
        <dbReference type="Proteomes" id="UP000594903"/>
    </source>
</evidence>
<keyword evidence="4" id="KW-1185">Reference proteome</keyword>
<keyword evidence="1" id="KW-0614">Plasmid</keyword>
<sequence>MTRQRKSFSSALLVELRAMTVQQTLDCLGLYWKRDPDFVPVKDRQTVRLYVSIGGGVIELLATGTKWYDTRMNKGGGGAIDLTMHLFRIGFVEAVKQLQALRAEQSDS</sequence>
<dbReference type="RefSeq" id="WP_018574826.1">
    <property type="nucleotide sequence ID" value="NZ_CP065724.1"/>
</dbReference>
<evidence type="ECO:0000313" key="2">
    <source>
        <dbReference type="EMBL" id="SUB29817.1"/>
    </source>
</evidence>
<dbReference type="Proteomes" id="UP000594903">
    <property type="component" value="Plasmid unnamed"/>
</dbReference>
<dbReference type="EMBL" id="UGSB01000002">
    <property type="protein sequence ID" value="SUB29817.1"/>
    <property type="molecule type" value="Genomic_DNA"/>
</dbReference>
<gene>
    <name evidence="1" type="ORF">I6G29_00150</name>
    <name evidence="2" type="ORF">NCTC11997_02749</name>
</gene>